<accession>A0A2H3IY47</accession>
<feature type="region of interest" description="Disordered" evidence="1">
    <location>
        <begin position="841"/>
        <end position="941"/>
    </location>
</feature>
<dbReference type="EMBL" id="KB467832">
    <property type="protein sequence ID" value="PCH34661.1"/>
    <property type="molecule type" value="Genomic_DNA"/>
</dbReference>
<reference evidence="2 3" key="1">
    <citation type="journal article" date="2012" name="Science">
        <title>The Paleozoic origin of enzymatic lignin decomposition reconstructed from 31 fungal genomes.</title>
        <authorList>
            <person name="Floudas D."/>
            <person name="Binder M."/>
            <person name="Riley R."/>
            <person name="Barry K."/>
            <person name="Blanchette R.A."/>
            <person name="Henrissat B."/>
            <person name="Martinez A.T."/>
            <person name="Otillar R."/>
            <person name="Spatafora J.W."/>
            <person name="Yadav J.S."/>
            <person name="Aerts A."/>
            <person name="Benoit I."/>
            <person name="Boyd A."/>
            <person name="Carlson A."/>
            <person name="Copeland A."/>
            <person name="Coutinho P.M."/>
            <person name="de Vries R.P."/>
            <person name="Ferreira P."/>
            <person name="Findley K."/>
            <person name="Foster B."/>
            <person name="Gaskell J."/>
            <person name="Glotzer D."/>
            <person name="Gorecki P."/>
            <person name="Heitman J."/>
            <person name="Hesse C."/>
            <person name="Hori C."/>
            <person name="Igarashi K."/>
            <person name="Jurgens J.A."/>
            <person name="Kallen N."/>
            <person name="Kersten P."/>
            <person name="Kohler A."/>
            <person name="Kuees U."/>
            <person name="Kumar T.K.A."/>
            <person name="Kuo A."/>
            <person name="LaButti K."/>
            <person name="Larrondo L.F."/>
            <person name="Lindquist E."/>
            <person name="Ling A."/>
            <person name="Lombard V."/>
            <person name="Lucas S."/>
            <person name="Lundell T."/>
            <person name="Martin R."/>
            <person name="McLaughlin D.J."/>
            <person name="Morgenstern I."/>
            <person name="Morin E."/>
            <person name="Murat C."/>
            <person name="Nagy L.G."/>
            <person name="Nolan M."/>
            <person name="Ohm R.A."/>
            <person name="Patyshakuliyeva A."/>
            <person name="Rokas A."/>
            <person name="Ruiz-Duenas F.J."/>
            <person name="Sabat G."/>
            <person name="Salamov A."/>
            <person name="Samejima M."/>
            <person name="Schmutz J."/>
            <person name="Slot J.C."/>
            <person name="St John F."/>
            <person name="Stenlid J."/>
            <person name="Sun H."/>
            <person name="Sun S."/>
            <person name="Syed K."/>
            <person name="Tsang A."/>
            <person name="Wiebenga A."/>
            <person name="Young D."/>
            <person name="Pisabarro A."/>
            <person name="Eastwood D.C."/>
            <person name="Martin F."/>
            <person name="Cullen D."/>
            <person name="Grigoriev I.V."/>
            <person name="Hibbett D.S."/>
        </authorList>
    </citation>
    <scope>NUCLEOTIDE SEQUENCE [LARGE SCALE GENOMIC DNA]</scope>
    <source>
        <strain evidence="2 3">MD-104</strain>
    </source>
</reference>
<gene>
    <name evidence="2" type="ORF">WOLCODRAFT_145429</name>
</gene>
<feature type="compositionally biased region" description="Polar residues" evidence="1">
    <location>
        <begin position="772"/>
        <end position="781"/>
    </location>
</feature>
<feature type="region of interest" description="Disordered" evidence="1">
    <location>
        <begin position="310"/>
        <end position="372"/>
    </location>
</feature>
<dbReference type="AlphaFoldDB" id="A0A2H3IY47"/>
<evidence type="ECO:0000256" key="1">
    <source>
        <dbReference type="SAM" id="MobiDB-lite"/>
    </source>
</evidence>
<keyword evidence="3" id="KW-1185">Reference proteome</keyword>
<feature type="compositionally biased region" description="Basic and acidic residues" evidence="1">
    <location>
        <begin position="867"/>
        <end position="878"/>
    </location>
</feature>
<feature type="compositionally biased region" description="Low complexity" evidence="1">
    <location>
        <begin position="907"/>
        <end position="917"/>
    </location>
</feature>
<protein>
    <submittedName>
        <fullName evidence="2">Uncharacterized protein</fullName>
    </submittedName>
</protein>
<evidence type="ECO:0000313" key="2">
    <source>
        <dbReference type="EMBL" id="PCH34661.1"/>
    </source>
</evidence>
<proteinExistence type="predicted"/>
<dbReference type="Proteomes" id="UP000218811">
    <property type="component" value="Unassembled WGS sequence"/>
</dbReference>
<evidence type="ECO:0000313" key="3">
    <source>
        <dbReference type="Proteomes" id="UP000218811"/>
    </source>
</evidence>
<feature type="compositionally biased region" description="Basic and acidic residues" evidence="1">
    <location>
        <begin position="754"/>
        <end position="766"/>
    </location>
</feature>
<feature type="compositionally biased region" description="Polar residues" evidence="1">
    <location>
        <begin position="841"/>
        <end position="865"/>
    </location>
</feature>
<sequence length="968" mass="105940">MTAASTGGSIALPMILIVNFIEENLTRDQLTWRTAIYERLRKLHSSNEITNVEVKRTHHPPPNCKFAPELDFKAALSELRKFEEQEREKIRDRGVKRYIFIWRTEDSNSQCSAKKNPIYKEILNIYPGFVSESHETLTAAGALDPDEASAKVKLPELESLLIGLETGEWPQANGSMPEPSGSRNAAHTGPASSGDHFLPPHIVPSQRYMPPRGGSFDSLPAPGGYYAYPVVGHRGSPGQSPVIIPSQRDQPPLIMLPYQYGIPHHTQFVAEHTASHVVPPFDEPSMAMGPFPPWPAGCPQLSMNEGRYRHNVGGTRAAPNVQDSASSGSGAFRRGVPLDASPMQSSSMDALPTPRRGQAYDSAPTQPQYQRPYLQHPDVPQISVHPLRYPAPELHHASHLSEHSYNRQNTQTYPQQQILPHPLAYHHNGLPILLQPLPVHDIQHYPTEPPLRPMLPRHPASQTSTPHCGVQQKFELAMHTALAVQTHHYHDSSHRHQSPETPLALPSIPTEILKSSAFKRRHDESFISSTAVPPTSRPLKRIRVIHSGSPVMNIRKMALPIVQPTVSSSSGLSQQPSIYHPYSSAVDSFSGSSCQQTEAGDEVESTTLRREVDVSEEGVNRGDIKGIHNFSDVFFKADNNRSQTNENATFCLDGFNLVDFNLDDWVSSTDDDNYLGGSTQAVFSTSSTTTHTGYYDSLSGHTVALYEIVTEAPQEIIQGSAQIVSEEETDDEGQVQNDCEAAEGNLPLAIARQQPRDSELPRGNKDPDEDTGASNSGSTDLSHAGVLETHAEAQQKTHEAATTYITRDKVANGLALDEYKDESVIDNNVRSAETLVSVGAVSSSPKNHFPETTNANPNIASSGSQRLDVESRLPRDDAATQDAALTGENPQCQTHLDSIPAPVPDASLGSQLQQSSQPPTAGAGVTEDLTAFSPHGDFITDHSAGEFDPHLFDWEDHDDLFQSAAYAT</sequence>
<organism evidence="2 3">
    <name type="scientific">Wolfiporia cocos (strain MD-104)</name>
    <name type="common">Brown rot fungus</name>
    <dbReference type="NCBI Taxonomy" id="742152"/>
    <lineage>
        <taxon>Eukaryota</taxon>
        <taxon>Fungi</taxon>
        <taxon>Dikarya</taxon>
        <taxon>Basidiomycota</taxon>
        <taxon>Agaricomycotina</taxon>
        <taxon>Agaricomycetes</taxon>
        <taxon>Polyporales</taxon>
        <taxon>Phaeolaceae</taxon>
        <taxon>Wolfiporia</taxon>
    </lineage>
</organism>
<feature type="region of interest" description="Disordered" evidence="1">
    <location>
        <begin position="749"/>
        <end position="781"/>
    </location>
</feature>
<name>A0A2H3IY47_WOLCO</name>
<feature type="region of interest" description="Disordered" evidence="1">
    <location>
        <begin position="169"/>
        <end position="194"/>
    </location>
</feature>